<feature type="transmembrane region" description="Helical" evidence="12">
    <location>
        <begin position="54"/>
        <end position="73"/>
    </location>
</feature>
<feature type="transmembrane region" description="Helical" evidence="12">
    <location>
        <begin position="317"/>
        <end position="337"/>
    </location>
</feature>
<keyword evidence="8 12" id="KW-0472">Membrane</keyword>
<dbReference type="AlphaFoldDB" id="A0A0A8J5P7"/>
<evidence type="ECO:0000256" key="7">
    <source>
        <dbReference type="ARBA" id="ARBA00022989"/>
    </source>
</evidence>
<keyword evidence="3" id="KW-1003">Cell membrane</keyword>
<dbReference type="GO" id="GO:0009103">
    <property type="term" value="P:lipopolysaccharide biosynthetic process"/>
    <property type="evidence" value="ECO:0007669"/>
    <property type="project" value="UniProtKB-KW"/>
</dbReference>
<feature type="domain" description="Polysaccharide chain length determinant N-terminal" evidence="13">
    <location>
        <begin position="39"/>
        <end position="142"/>
    </location>
</feature>
<gene>
    <name evidence="14" type="primary">wzz</name>
</gene>
<dbReference type="InterPro" id="IPR050445">
    <property type="entry name" value="Bact_polysacc_biosynth/exp"/>
</dbReference>
<dbReference type="Gene3D" id="3.30.1890.10">
    <property type="entry name" value="FepE-like"/>
    <property type="match status" value="1"/>
</dbReference>
<dbReference type="PANTHER" id="PTHR32309">
    <property type="entry name" value="TYROSINE-PROTEIN KINASE"/>
    <property type="match status" value="1"/>
</dbReference>
<proteinExistence type="inferred from homology"/>
<evidence type="ECO:0000259" key="13">
    <source>
        <dbReference type="Pfam" id="PF02706"/>
    </source>
</evidence>
<sequence length="347" mass="38739">MAIIAKLWRLKIISSVRVMMRVENNNVSGQNHDPEQIDLIDLIDLLVQLWRGKMTIIISVIVAIALAIGYLAVAKEKWTSTAIVTQPDVGQIAGYTNAMNVIYGSAVPKVSDIQASLIGRYSTAFSALAETLDNQEEAEKLTIEPTVKNQSLPLAVSYVGETPEGAQKQLAQYIQQVDDQVNEELEKDLKDNIALRMKNLQDSLKTQEVVAQEQKDLRIRQIQEALQYANQAQVTKPQVQQTEDVTQDTLFLLGSEALESMIKHEATRPLVFSPNYYQTRQNLLDIESLKVDDLDIHAYRYVMKPTLPIRRDSPKKAITLILAVLLGGMVGAGIVLGRNALRNYNAK</sequence>
<evidence type="ECO:0000256" key="8">
    <source>
        <dbReference type="ARBA" id="ARBA00023136"/>
    </source>
</evidence>
<comment type="subcellular location">
    <subcellularLocation>
        <location evidence="1">Cell inner membrane</location>
        <topology evidence="1">Multi-pass membrane protein</topology>
    </subcellularLocation>
</comment>
<reference evidence="14" key="1">
    <citation type="journal article" date="2014" name="DNA Res.">
        <title>A complete view of the genetic diversity of the Escherichia coli O-antigen biosynthesis gene cluster.</title>
        <authorList>
            <person name="Iguchi A."/>
            <person name="Iyoda S."/>
            <person name="Kikuchi T."/>
            <person name="Ogura Y."/>
            <person name="Katsura K."/>
            <person name="Ohnishi M."/>
            <person name="Hayashi T."/>
            <person name="Thomson N.R."/>
        </authorList>
    </citation>
    <scope>NUCLEOTIDE SEQUENCE</scope>
    <source>
        <strain evidence="14">1624-56</strain>
    </source>
</reference>
<evidence type="ECO:0000256" key="2">
    <source>
        <dbReference type="ARBA" id="ARBA00004756"/>
    </source>
</evidence>
<keyword evidence="5 12" id="KW-0812">Transmembrane</keyword>
<keyword evidence="7 12" id="KW-1133">Transmembrane helix</keyword>
<dbReference type="Pfam" id="PF02706">
    <property type="entry name" value="Wzz"/>
    <property type="match status" value="1"/>
</dbReference>
<dbReference type="NCBIfam" id="NF012015">
    <property type="entry name" value="PRK15471.1"/>
    <property type="match status" value="1"/>
</dbReference>
<evidence type="ECO:0000256" key="9">
    <source>
        <dbReference type="ARBA" id="ARBA00038118"/>
    </source>
</evidence>
<name>A0A0A8J5P7_ECOLX</name>
<evidence type="ECO:0000313" key="14">
    <source>
        <dbReference type="EMBL" id="BAQ01754.1"/>
    </source>
</evidence>
<evidence type="ECO:0000256" key="1">
    <source>
        <dbReference type="ARBA" id="ARBA00004429"/>
    </source>
</evidence>
<evidence type="ECO:0000256" key="10">
    <source>
        <dbReference type="ARBA" id="ARBA00039982"/>
    </source>
</evidence>
<protein>
    <recommendedName>
        <fullName evidence="10">Chain length determinant protein</fullName>
    </recommendedName>
    <alternativeName>
        <fullName evidence="11">Polysaccharide antigen chain regulator</fullName>
    </alternativeName>
</protein>
<comment type="pathway">
    <text evidence="2">Bacterial outer membrane biogenesis; lipopolysaccharide biosynthesis.</text>
</comment>
<evidence type="ECO:0000256" key="4">
    <source>
        <dbReference type="ARBA" id="ARBA00022519"/>
    </source>
</evidence>
<keyword evidence="6" id="KW-0448">Lipopolysaccharide biosynthesis</keyword>
<evidence type="ECO:0000256" key="12">
    <source>
        <dbReference type="SAM" id="Phobius"/>
    </source>
</evidence>
<dbReference type="EMBL" id="AB812062">
    <property type="protein sequence ID" value="BAQ01754.1"/>
    <property type="molecule type" value="Genomic_DNA"/>
</dbReference>
<dbReference type="GO" id="GO:0005886">
    <property type="term" value="C:plasma membrane"/>
    <property type="evidence" value="ECO:0007669"/>
    <property type="project" value="UniProtKB-SubCell"/>
</dbReference>
<keyword evidence="4" id="KW-0997">Cell inner membrane</keyword>
<dbReference type="GO" id="GO:0004713">
    <property type="term" value="F:protein tyrosine kinase activity"/>
    <property type="evidence" value="ECO:0007669"/>
    <property type="project" value="TreeGrafter"/>
</dbReference>
<accession>A0A0A8J5P7</accession>
<evidence type="ECO:0000256" key="5">
    <source>
        <dbReference type="ARBA" id="ARBA00022692"/>
    </source>
</evidence>
<dbReference type="SUPFAM" id="SSF160355">
    <property type="entry name" value="Bacterial polysaccharide co-polymerase-like"/>
    <property type="match status" value="1"/>
</dbReference>
<dbReference type="PANTHER" id="PTHR32309:SF29">
    <property type="entry name" value="CHAIN LENGTH DETERMINANT PROTEIN"/>
    <property type="match status" value="1"/>
</dbReference>
<comment type="similarity">
    <text evidence="9">Belongs to the WzzB/Cld/Rol family.</text>
</comment>
<organism evidence="14">
    <name type="scientific">Escherichia coli</name>
    <dbReference type="NCBI Taxonomy" id="562"/>
    <lineage>
        <taxon>Bacteria</taxon>
        <taxon>Pseudomonadati</taxon>
        <taxon>Pseudomonadota</taxon>
        <taxon>Gammaproteobacteria</taxon>
        <taxon>Enterobacterales</taxon>
        <taxon>Enterobacteriaceae</taxon>
        <taxon>Escherichia</taxon>
    </lineage>
</organism>
<dbReference type="InterPro" id="IPR003856">
    <property type="entry name" value="LPS_length_determ_N"/>
</dbReference>
<evidence type="ECO:0000256" key="11">
    <source>
        <dbReference type="ARBA" id="ARBA00042235"/>
    </source>
</evidence>
<evidence type="ECO:0000256" key="6">
    <source>
        <dbReference type="ARBA" id="ARBA00022985"/>
    </source>
</evidence>
<evidence type="ECO:0000256" key="3">
    <source>
        <dbReference type="ARBA" id="ARBA00022475"/>
    </source>
</evidence>